<dbReference type="PANTHER" id="PTHR13720:SF13">
    <property type="entry name" value="CILIA- AND FLAGELLA-ASSOCIATED PROTEIN 251"/>
    <property type="match status" value="1"/>
</dbReference>
<dbReference type="SUPFAM" id="SSF50978">
    <property type="entry name" value="WD40 repeat-like"/>
    <property type="match status" value="1"/>
</dbReference>
<evidence type="ECO:0000256" key="5">
    <source>
        <dbReference type="SAM" id="MobiDB-lite"/>
    </source>
</evidence>
<proteinExistence type="predicted"/>
<keyword evidence="4" id="KW-0966">Cell projection</keyword>
<dbReference type="InterPro" id="IPR050630">
    <property type="entry name" value="WD_repeat_EMAP"/>
</dbReference>
<feature type="compositionally biased region" description="Basic and acidic residues" evidence="5">
    <location>
        <begin position="13"/>
        <end position="24"/>
    </location>
</feature>
<accession>A0A9C6WA26</accession>
<evidence type="ECO:0000313" key="6">
    <source>
        <dbReference type="Proteomes" id="UP000835206"/>
    </source>
</evidence>
<organism evidence="6 7">
    <name type="scientific">Bombus terrestris</name>
    <name type="common">Buff-tailed bumblebee</name>
    <name type="synonym">Apis terrestris</name>
    <dbReference type="NCBI Taxonomy" id="30195"/>
    <lineage>
        <taxon>Eukaryota</taxon>
        <taxon>Metazoa</taxon>
        <taxon>Ecdysozoa</taxon>
        <taxon>Arthropoda</taxon>
        <taxon>Hexapoda</taxon>
        <taxon>Insecta</taxon>
        <taxon>Pterygota</taxon>
        <taxon>Neoptera</taxon>
        <taxon>Endopterygota</taxon>
        <taxon>Hymenoptera</taxon>
        <taxon>Apocrita</taxon>
        <taxon>Aculeata</taxon>
        <taxon>Apoidea</taxon>
        <taxon>Anthophila</taxon>
        <taxon>Apidae</taxon>
        <taxon>Bombus</taxon>
        <taxon>Bombus</taxon>
    </lineage>
</organism>
<evidence type="ECO:0000256" key="2">
    <source>
        <dbReference type="ARBA" id="ARBA00022574"/>
    </source>
</evidence>
<evidence type="ECO:0000313" key="7">
    <source>
        <dbReference type="RefSeq" id="XP_048264451.1"/>
    </source>
</evidence>
<evidence type="ECO:0000256" key="3">
    <source>
        <dbReference type="ARBA" id="ARBA00022737"/>
    </source>
</evidence>
<dbReference type="KEGG" id="bter:100643412"/>
<dbReference type="AlphaFoldDB" id="A0A9C6WA26"/>
<dbReference type="GO" id="GO:0031514">
    <property type="term" value="C:motile cilium"/>
    <property type="evidence" value="ECO:0007669"/>
    <property type="project" value="TreeGrafter"/>
</dbReference>
<dbReference type="OrthoDB" id="4899631at2759"/>
<protein>
    <submittedName>
        <fullName evidence="7">Cilia- and flagella-associated protein 251</fullName>
    </submittedName>
</protein>
<dbReference type="RefSeq" id="XP_048264451.1">
    <property type="nucleotide sequence ID" value="XM_048408494.1"/>
</dbReference>
<dbReference type="GeneID" id="100643412"/>
<keyword evidence="6" id="KW-1185">Reference proteome</keyword>
<sequence length="1223" mass="140571">MAANVSIPSYSKESTDSKSGRETNIRAPCEKEETDFNLCPFELLWSFGTNSDTPIINLTTKNRTIIAYACSHVIIIYNYKTKYAISLQGHVCIDLLLIIFASSYTTYSCINFVEERGENFIDIERWKMVVVQLSYDCYCYCYCSVPISTLFNPHGDKGMTAAKISPNAKYIVTVGNEFHQKVQFWLWTYGKDQPDAFTELTELFSNRIKEIAFNEDCSEEFGLTADHCVAFLKWQRQTVLFLHLLYTRCSILFILSQSYYTCLYIIHLYAKIATCNLIFVIKIDIRYLCVGYVLVWGTFVERQKNKNKNQSAANNKEKRHIKSVQLEKNSIMVILYHNGRIVTGTSEGRISFYDLDLKILYWCQHKLLDSIRSISFDLSSTLLAPVSAVGEFKLESDEEDDFENEEEMEEYSEIKLGDNIDERKVKYIEKLESMKYRDQVPSTMSVYLEETLKDYNKNQQAFTKLLHAPTDATVEGATFYIENFIIGCLSGIVASIEIPTLKCRFIFQDQNFAITSLDAHPRRKTPPLPDFSILLDKQAKKGAITYVTCPQSHEKLIAVTALKYSPIDFQVTDRTIFNVKHFNDFEGNLLACGLENGALWMLHPLTLEPLDKYPYKHSTESILKLAFTECEEYMAYADNALVVAVFKKIGDSPSGSRLWDFVGKYHSHTAKIRDILFGPATIESVVYRFFSVGEDRNLIEYDLKNSGPYPFPGLQILNICQIECEAIPLCLTWYPKLGVEGFLMYSNSEYKYRLLNDITKTIRGTFLGPLCDTPVKHFKVISGKEYKAGKYMVFATNKEIGLQMLPFDGNPYKILGMIGHPRKVRSVVHNVHVFSIFRLFSDFDISLYIKSVSYCVGSTLGTYSAPENYKVSNICLSNDGNILFTFGYNDPCTLMWKIKCRSVDVLAHLGGKGLAPYYCLIEGGEKGWLINEMKDLFYYAQILHQGENVITPRLISDKVSTKEVPNLMRVVGYYPSNEEIEILMGEISYRDYAETGHLVEEIKFEDFVKFYINHRPAFGISLHQIREAFQAFANSGQIPASQAENPVLTREQFMKILLGEGPPEFSIQNGIPFGEPLKIQEAFAYMRFLVGFNENLDEIYDERNGKKSASIDFTFLPEVYLTIKISLIFSYIKIFFLYKKLPSHFIVLLRKIDKYTKPMDLTRLFKYPYTYFLRKKIYQVEDSVKKLAESNVLLFIIQRISYKDFIADIMGIESPEETRADDD</sequence>
<dbReference type="InterPro" id="IPR015943">
    <property type="entry name" value="WD40/YVTN_repeat-like_dom_sf"/>
</dbReference>
<gene>
    <name evidence="7" type="primary">LOC100643412</name>
</gene>
<evidence type="ECO:0000256" key="4">
    <source>
        <dbReference type="ARBA" id="ARBA00023273"/>
    </source>
</evidence>
<dbReference type="Proteomes" id="UP000835206">
    <property type="component" value="Chromosome 9"/>
</dbReference>
<dbReference type="Gene3D" id="2.130.10.10">
    <property type="entry name" value="YVTN repeat-like/Quinoprotein amine dehydrogenase"/>
    <property type="match status" value="2"/>
</dbReference>
<comment type="subcellular location">
    <subcellularLocation>
        <location evidence="1">Cell projection</location>
        <location evidence="1">Cilium</location>
    </subcellularLocation>
</comment>
<feature type="region of interest" description="Disordered" evidence="5">
    <location>
        <begin position="1"/>
        <end position="24"/>
    </location>
</feature>
<evidence type="ECO:0000256" key="1">
    <source>
        <dbReference type="ARBA" id="ARBA00004138"/>
    </source>
</evidence>
<keyword evidence="7" id="KW-0969">Cilium</keyword>
<reference evidence="7" key="1">
    <citation type="submission" date="2025-08" db="UniProtKB">
        <authorList>
            <consortium name="RefSeq"/>
        </authorList>
    </citation>
    <scope>IDENTIFICATION</scope>
</reference>
<dbReference type="InterPro" id="IPR036322">
    <property type="entry name" value="WD40_repeat_dom_sf"/>
</dbReference>
<dbReference type="PANTHER" id="PTHR13720">
    <property type="entry name" value="WD-40 REPEAT PROTEIN"/>
    <property type="match status" value="1"/>
</dbReference>
<feature type="compositionally biased region" description="Polar residues" evidence="5">
    <location>
        <begin position="1"/>
        <end position="12"/>
    </location>
</feature>
<name>A0A9C6WA26_BOMTE</name>
<keyword evidence="3" id="KW-0677">Repeat</keyword>
<keyword evidence="2" id="KW-0853">WD repeat</keyword>
<keyword evidence="7" id="KW-0282">Flagellum</keyword>